<dbReference type="InterPro" id="IPR002678">
    <property type="entry name" value="DUF34/NIF3"/>
</dbReference>
<protein>
    <recommendedName>
        <fullName evidence="3">GTP cyclohydrolase 1 type 2 homolog</fullName>
    </recommendedName>
</protein>
<accession>A0A060PWF7</accession>
<sequence length="243" mass="26753">MALVKEVLGVLNRLSPFELQELWDNSGLNVGSKNHEFSEIVACLEITLQIALNAPQNALIITHHPLIFKPLKTLNDEAYPGNILKILIQKNISVISMHTNFDKTHLNKHFASALLGFDGLKEKGLMLVKENANIEFDALVERIKSSLGVGQLACVKSSSMIKDLAFVCGAGASMFSSLKAQSCLITGDVKYHDAMIAQSLGISLIDATHYYSERGFALIVAEILHSFNYLVTIENFKNPLQII</sequence>
<gene>
    <name evidence="6" type="ORF">NY40_1649</name>
</gene>
<comment type="subunit">
    <text evidence="2">Homohexamer.</text>
</comment>
<dbReference type="Proteomes" id="UP000031662">
    <property type="component" value="Chromosome"/>
</dbReference>
<evidence type="ECO:0000256" key="4">
    <source>
        <dbReference type="ARBA" id="ARBA00022723"/>
    </source>
</evidence>
<comment type="similarity">
    <text evidence="1">Belongs to the GTP cyclohydrolase I type 2/NIF3 family.</text>
</comment>
<feature type="binding site" evidence="5">
    <location>
        <position position="64"/>
    </location>
    <ligand>
        <name>a divalent metal cation</name>
        <dbReference type="ChEBI" id="CHEBI:60240"/>
        <label>2</label>
    </ligand>
</feature>
<dbReference type="NCBIfam" id="TIGR00486">
    <property type="entry name" value="YbgI_SA1388"/>
    <property type="match status" value="1"/>
</dbReference>
<dbReference type="GO" id="GO:0046872">
    <property type="term" value="F:metal ion binding"/>
    <property type="evidence" value="ECO:0007669"/>
    <property type="project" value="UniProtKB-KW"/>
</dbReference>
<dbReference type="HOGENOM" id="CLU_037423_2_1_7"/>
<dbReference type="Pfam" id="PF01784">
    <property type="entry name" value="DUF34_NIF3"/>
    <property type="match status" value="1"/>
</dbReference>
<evidence type="ECO:0000256" key="5">
    <source>
        <dbReference type="PIRSR" id="PIRSR602678-1"/>
    </source>
</evidence>
<evidence type="ECO:0000256" key="3">
    <source>
        <dbReference type="ARBA" id="ARBA00022112"/>
    </source>
</evidence>
<evidence type="ECO:0000256" key="2">
    <source>
        <dbReference type="ARBA" id="ARBA00011643"/>
    </source>
</evidence>
<name>A0A060PWF7_HELPX</name>
<dbReference type="PANTHER" id="PTHR13799">
    <property type="entry name" value="NGG1 INTERACTING FACTOR 3"/>
    <property type="match status" value="1"/>
</dbReference>
<organism evidence="6 7">
    <name type="scientific">Helicobacter pylori NY40</name>
    <dbReference type="NCBI Taxonomy" id="1426844"/>
    <lineage>
        <taxon>Bacteria</taxon>
        <taxon>Pseudomonadati</taxon>
        <taxon>Campylobacterota</taxon>
        <taxon>Epsilonproteobacteria</taxon>
        <taxon>Campylobacterales</taxon>
        <taxon>Helicobacteraceae</taxon>
        <taxon>Helicobacter</taxon>
    </lineage>
</organism>
<feature type="binding site" evidence="5">
    <location>
        <position position="213"/>
    </location>
    <ligand>
        <name>a divalent metal cation</name>
        <dbReference type="ChEBI" id="CHEBI:60240"/>
        <label>1</label>
    </ligand>
</feature>
<feature type="binding site" evidence="5">
    <location>
        <position position="63"/>
    </location>
    <ligand>
        <name>a divalent metal cation</name>
        <dbReference type="ChEBI" id="CHEBI:60240"/>
        <label>1</label>
    </ligand>
</feature>
<dbReference type="GO" id="GO:0005737">
    <property type="term" value="C:cytoplasm"/>
    <property type="evidence" value="ECO:0007669"/>
    <property type="project" value="TreeGrafter"/>
</dbReference>
<reference evidence="6 7" key="1">
    <citation type="submission" date="2013-11" db="EMBL/GenBank/DDBJ databases">
        <title>Estimation of Helicobacter pylori bacteriophage ecology using H. pylori isolates.</title>
        <authorList>
            <person name="Uchiyama J."/>
            <person name="Takemura-Uchiyama I."/>
            <person name="Ujihara T."/>
            <person name="Matsuzaki S."/>
        </authorList>
    </citation>
    <scope>NUCLEOTIDE SEQUENCE [LARGE SCALE GENOMIC DNA]</scope>
    <source>
        <strain evidence="6 7">NY40</strain>
    </source>
</reference>
<dbReference type="SUPFAM" id="SSF102705">
    <property type="entry name" value="NIF3 (NGG1p interacting factor 3)-like"/>
    <property type="match status" value="1"/>
</dbReference>
<dbReference type="EMBL" id="AP014523">
    <property type="protein sequence ID" value="BAO98648.1"/>
    <property type="molecule type" value="Genomic_DNA"/>
</dbReference>
<evidence type="ECO:0000313" key="6">
    <source>
        <dbReference type="EMBL" id="BAO98648.1"/>
    </source>
</evidence>
<evidence type="ECO:0000313" key="7">
    <source>
        <dbReference type="Proteomes" id="UP000031662"/>
    </source>
</evidence>
<feature type="binding site" evidence="5">
    <location>
        <position position="102"/>
    </location>
    <ligand>
        <name>a divalent metal cation</name>
        <dbReference type="ChEBI" id="CHEBI:60240"/>
        <label>1</label>
    </ligand>
</feature>
<dbReference type="RefSeq" id="WP_041051725.1">
    <property type="nucleotide sequence ID" value="NZ_AP014523.1"/>
</dbReference>
<dbReference type="AlphaFoldDB" id="A0A060PWF7"/>
<dbReference type="FunFam" id="3.40.1390.30:FF:000001">
    <property type="entry name" value="GTP cyclohydrolase 1 type 2"/>
    <property type="match status" value="1"/>
</dbReference>
<feature type="binding site" evidence="5">
    <location>
        <position position="209"/>
    </location>
    <ligand>
        <name>a divalent metal cation</name>
        <dbReference type="ChEBI" id="CHEBI:60240"/>
        <label>1</label>
    </ligand>
</feature>
<dbReference type="Gene3D" id="3.40.1390.30">
    <property type="entry name" value="NIF3 (NGG1p interacting factor 3)-like"/>
    <property type="match status" value="2"/>
</dbReference>
<proteinExistence type="inferred from homology"/>
<keyword evidence="4 5" id="KW-0479">Metal-binding</keyword>
<evidence type="ECO:0000256" key="1">
    <source>
        <dbReference type="ARBA" id="ARBA00006964"/>
    </source>
</evidence>
<dbReference type="InterPro" id="IPR036069">
    <property type="entry name" value="DUF34/NIF3_sf"/>
</dbReference>
<dbReference type="PANTHER" id="PTHR13799:SF14">
    <property type="entry name" value="GTP CYCLOHYDROLASE 1 TYPE 2 HOMOLOG"/>
    <property type="match status" value="1"/>
</dbReference>